<evidence type="ECO:0000313" key="2">
    <source>
        <dbReference type="EMBL" id="ORA70674.1"/>
    </source>
</evidence>
<accession>A0A1X0DE56</accession>
<feature type="compositionally biased region" description="Basic residues" evidence="1">
    <location>
        <begin position="148"/>
        <end position="157"/>
    </location>
</feature>
<reference evidence="2 3" key="1">
    <citation type="submission" date="2016-12" db="EMBL/GenBank/DDBJ databases">
        <title>The new phylogeny of genus Mycobacterium.</title>
        <authorList>
            <person name="Tortoli E."/>
            <person name="Trovato A."/>
            <person name="Cirillo D.M."/>
        </authorList>
    </citation>
    <scope>NUCLEOTIDE SEQUENCE [LARGE SCALE GENOMIC DNA]</scope>
    <source>
        <strain evidence="2 3">DSM 45130</strain>
    </source>
</reference>
<comment type="caution">
    <text evidence="2">The sequence shown here is derived from an EMBL/GenBank/DDBJ whole genome shotgun (WGS) entry which is preliminary data.</text>
</comment>
<feature type="compositionally biased region" description="Basic residues" evidence="1">
    <location>
        <begin position="1"/>
        <end position="13"/>
    </location>
</feature>
<evidence type="ECO:0000256" key="1">
    <source>
        <dbReference type="SAM" id="MobiDB-lite"/>
    </source>
</evidence>
<feature type="compositionally biased region" description="Basic and acidic residues" evidence="1">
    <location>
        <begin position="137"/>
        <end position="147"/>
    </location>
</feature>
<proteinExistence type="predicted"/>
<keyword evidence="3" id="KW-1185">Reference proteome</keyword>
<organism evidence="2 3">
    <name type="scientific">Mycolicibacterium insubricum</name>
    <dbReference type="NCBI Taxonomy" id="444597"/>
    <lineage>
        <taxon>Bacteria</taxon>
        <taxon>Bacillati</taxon>
        <taxon>Actinomycetota</taxon>
        <taxon>Actinomycetes</taxon>
        <taxon>Mycobacteriales</taxon>
        <taxon>Mycobacteriaceae</taxon>
        <taxon>Mycolicibacterium</taxon>
    </lineage>
</organism>
<protein>
    <submittedName>
        <fullName evidence="2">Uncharacterized protein</fullName>
    </submittedName>
</protein>
<dbReference type="STRING" id="444597.BST26_10050"/>
<dbReference type="Pfam" id="PF20060">
    <property type="entry name" value="DUF6459"/>
    <property type="match status" value="1"/>
</dbReference>
<gene>
    <name evidence="2" type="ORF">BST26_10050</name>
</gene>
<dbReference type="OrthoDB" id="4775331at2"/>
<feature type="region of interest" description="Disordered" evidence="1">
    <location>
        <begin position="1"/>
        <end position="28"/>
    </location>
</feature>
<feature type="region of interest" description="Disordered" evidence="1">
    <location>
        <begin position="107"/>
        <end position="157"/>
    </location>
</feature>
<dbReference type="InterPro" id="IPR045596">
    <property type="entry name" value="DUF6459"/>
</dbReference>
<dbReference type="EMBL" id="MVHS01000019">
    <property type="protein sequence ID" value="ORA70674.1"/>
    <property type="molecule type" value="Genomic_DNA"/>
</dbReference>
<evidence type="ECO:0000313" key="3">
    <source>
        <dbReference type="Proteomes" id="UP000192801"/>
    </source>
</evidence>
<sequence>MARRPGARRRPRIRPAPEPAPLTPRQRDATAFADAVLRALLETLDGRRQPAQLRSLLADGLIDALGSFIRGRPANAEVATLRRVRLQAVDPAESAFEVVAGYARAGRGLGRRPDAGAPPGTGAPRHPQTPGHAGRRFVVDDGGDGHGHRATLHGSVR</sequence>
<feature type="compositionally biased region" description="Low complexity" evidence="1">
    <location>
        <begin position="115"/>
        <end position="126"/>
    </location>
</feature>
<dbReference type="AlphaFoldDB" id="A0A1X0DE56"/>
<name>A0A1X0DE56_9MYCO</name>
<dbReference type="Proteomes" id="UP000192801">
    <property type="component" value="Unassembled WGS sequence"/>
</dbReference>